<dbReference type="UniPathway" id="UPA00378"/>
<comment type="pathway">
    <text evidence="2">Protein modification; protein glycosylation.</text>
</comment>
<evidence type="ECO:0000259" key="12">
    <source>
        <dbReference type="Pfam" id="PF13733"/>
    </source>
</evidence>
<dbReference type="PRINTS" id="PR02050">
    <property type="entry name" value="B14GALTRFASE"/>
</dbReference>
<evidence type="ECO:0000256" key="10">
    <source>
        <dbReference type="ARBA" id="ARBA00023180"/>
    </source>
</evidence>
<evidence type="ECO:0000256" key="2">
    <source>
        <dbReference type="ARBA" id="ARBA00004922"/>
    </source>
</evidence>
<keyword evidence="6" id="KW-0812">Transmembrane</keyword>
<dbReference type="EMBL" id="MN738814">
    <property type="protein sequence ID" value="QHS84808.1"/>
    <property type="molecule type" value="Genomic_DNA"/>
</dbReference>
<dbReference type="GO" id="GO:0008378">
    <property type="term" value="F:galactosyltransferase activity"/>
    <property type="evidence" value="ECO:0007669"/>
    <property type="project" value="TreeGrafter"/>
</dbReference>
<evidence type="ECO:0000313" key="13">
    <source>
        <dbReference type="EMBL" id="QHS84808.1"/>
    </source>
</evidence>
<keyword evidence="9" id="KW-0472">Membrane</keyword>
<sequence length="248" mass="29655">MSIPTKIFIVPYRNREAQKNHFDIYMKYILEDLPKEDYKIFFVHQCDNKPFNRGAIKNIGFLAMKKMYPSHYQNITFIFNDIDTIPYKKNLLNYDTTVGSVKHFYGFKFALGGIFSIKGLDFEKTGGFPNYWGWGLEDNLMQKRVLDANIQINRSQFFNICDHNIIHINDSLTKLSSKEDIWRYKSDSDNYNDIKNLNYIIENEFIHVNNFNTNIDPNDNHFYKQKSSKMIPDKKFNPKYGYKRWTMY</sequence>
<evidence type="ECO:0008006" key="14">
    <source>
        <dbReference type="Google" id="ProtNLM"/>
    </source>
</evidence>
<keyword evidence="5" id="KW-0808">Transferase</keyword>
<evidence type="ECO:0000256" key="4">
    <source>
        <dbReference type="ARBA" id="ARBA00022676"/>
    </source>
</evidence>
<evidence type="ECO:0000256" key="3">
    <source>
        <dbReference type="ARBA" id="ARBA00005735"/>
    </source>
</evidence>
<reference evidence="13" key="1">
    <citation type="journal article" date="2020" name="Nature">
        <title>Giant virus diversity and host interactions through global metagenomics.</title>
        <authorList>
            <person name="Schulz F."/>
            <person name="Roux S."/>
            <person name="Paez-Espino D."/>
            <person name="Jungbluth S."/>
            <person name="Walsh D.A."/>
            <person name="Denef V.J."/>
            <person name="McMahon K.D."/>
            <person name="Konstantinidis K.T."/>
            <person name="Eloe-Fadrosh E.A."/>
            <person name="Kyrpides N.C."/>
            <person name="Woyke T."/>
        </authorList>
    </citation>
    <scope>NUCLEOTIDE SEQUENCE</scope>
    <source>
        <strain evidence="13">GVMAG-S-ERX556022-25</strain>
    </source>
</reference>
<comment type="subcellular location">
    <subcellularLocation>
        <location evidence="1">Membrane</location>
        <topology evidence="1">Single-pass type II membrane protein</topology>
    </subcellularLocation>
</comment>
<dbReference type="InterPro" id="IPR003859">
    <property type="entry name" value="Galactosyl_T"/>
</dbReference>
<keyword evidence="7" id="KW-0735">Signal-anchor</keyword>
<keyword evidence="10" id="KW-0325">Glycoprotein</keyword>
<dbReference type="Pfam" id="PF02709">
    <property type="entry name" value="Glyco_transf_7C"/>
    <property type="match status" value="1"/>
</dbReference>
<organism evidence="13">
    <name type="scientific">viral metagenome</name>
    <dbReference type="NCBI Taxonomy" id="1070528"/>
    <lineage>
        <taxon>unclassified sequences</taxon>
        <taxon>metagenomes</taxon>
        <taxon>organismal metagenomes</taxon>
    </lineage>
</organism>
<evidence type="ECO:0000256" key="9">
    <source>
        <dbReference type="ARBA" id="ARBA00023136"/>
    </source>
</evidence>
<dbReference type="Pfam" id="PF13733">
    <property type="entry name" value="Glyco_transf_7N"/>
    <property type="match status" value="1"/>
</dbReference>
<name>A0A6C0AYF6_9ZZZZ</name>
<comment type="similarity">
    <text evidence="3">Belongs to the glycosyltransferase 7 family.</text>
</comment>
<dbReference type="AlphaFoldDB" id="A0A6C0AYF6"/>
<evidence type="ECO:0000256" key="5">
    <source>
        <dbReference type="ARBA" id="ARBA00022679"/>
    </source>
</evidence>
<protein>
    <recommendedName>
        <fullName evidence="14">Galactosyltransferase C-terminal domain-containing protein</fullName>
    </recommendedName>
</protein>
<evidence type="ECO:0000259" key="11">
    <source>
        <dbReference type="Pfam" id="PF02709"/>
    </source>
</evidence>
<dbReference type="GO" id="GO:0005975">
    <property type="term" value="P:carbohydrate metabolic process"/>
    <property type="evidence" value="ECO:0007669"/>
    <property type="project" value="InterPro"/>
</dbReference>
<evidence type="ECO:0000256" key="1">
    <source>
        <dbReference type="ARBA" id="ARBA00004606"/>
    </source>
</evidence>
<keyword evidence="8" id="KW-1133">Transmembrane helix</keyword>
<dbReference type="Gene3D" id="3.90.550.10">
    <property type="entry name" value="Spore Coat Polysaccharide Biosynthesis Protein SpsA, Chain A"/>
    <property type="match status" value="1"/>
</dbReference>
<feature type="domain" description="Galactosyltransferase N-terminal" evidence="12">
    <location>
        <begin position="8"/>
        <end position="89"/>
    </location>
</feature>
<dbReference type="InterPro" id="IPR027791">
    <property type="entry name" value="Galactosyl_T_C"/>
</dbReference>
<dbReference type="GO" id="GO:0005794">
    <property type="term" value="C:Golgi apparatus"/>
    <property type="evidence" value="ECO:0007669"/>
    <property type="project" value="TreeGrafter"/>
</dbReference>
<proteinExistence type="inferred from homology"/>
<dbReference type="InterPro" id="IPR027995">
    <property type="entry name" value="Galactosyl_T_N"/>
</dbReference>
<keyword evidence="4" id="KW-0328">Glycosyltransferase</keyword>
<dbReference type="GO" id="GO:0016020">
    <property type="term" value="C:membrane"/>
    <property type="evidence" value="ECO:0007669"/>
    <property type="project" value="UniProtKB-SubCell"/>
</dbReference>
<dbReference type="PANTHER" id="PTHR19300:SF57">
    <property type="entry name" value="BETA-1,4-N-ACETYLGALACTOSAMINYLTRANSFERASE"/>
    <property type="match status" value="1"/>
</dbReference>
<evidence type="ECO:0000256" key="7">
    <source>
        <dbReference type="ARBA" id="ARBA00022968"/>
    </source>
</evidence>
<dbReference type="SUPFAM" id="SSF53448">
    <property type="entry name" value="Nucleotide-diphospho-sugar transferases"/>
    <property type="match status" value="1"/>
</dbReference>
<evidence type="ECO:0000256" key="6">
    <source>
        <dbReference type="ARBA" id="ARBA00022692"/>
    </source>
</evidence>
<dbReference type="PANTHER" id="PTHR19300">
    <property type="entry name" value="BETA-1,4-GALACTOSYLTRANSFERASE"/>
    <property type="match status" value="1"/>
</dbReference>
<feature type="domain" description="Galactosyltransferase C-terminal" evidence="11">
    <location>
        <begin position="108"/>
        <end position="157"/>
    </location>
</feature>
<dbReference type="InterPro" id="IPR029044">
    <property type="entry name" value="Nucleotide-diphossugar_trans"/>
</dbReference>
<evidence type="ECO:0000256" key="8">
    <source>
        <dbReference type="ARBA" id="ARBA00022989"/>
    </source>
</evidence>
<accession>A0A6C0AYF6</accession>